<organism evidence="14 15">
    <name type="scientific">Pseudozobellia thermophila</name>
    <dbReference type="NCBI Taxonomy" id="192903"/>
    <lineage>
        <taxon>Bacteria</taxon>
        <taxon>Pseudomonadati</taxon>
        <taxon>Bacteroidota</taxon>
        <taxon>Flavobacteriia</taxon>
        <taxon>Flavobacteriales</taxon>
        <taxon>Flavobacteriaceae</taxon>
        <taxon>Pseudozobellia</taxon>
    </lineage>
</organism>
<feature type="domain" description="ATP-grasp" evidence="13">
    <location>
        <begin position="266"/>
        <end position="449"/>
    </location>
</feature>
<protein>
    <recommendedName>
        <fullName evidence="11">Probable alpha-L-glutamate ligase</fullName>
    </recommendedName>
</protein>
<dbReference type="Gene3D" id="3.30.1490.20">
    <property type="entry name" value="ATP-grasp fold, A domain"/>
    <property type="match status" value="1"/>
</dbReference>
<evidence type="ECO:0000313" key="14">
    <source>
        <dbReference type="EMBL" id="SHI60531.1"/>
    </source>
</evidence>
<dbReference type="InterPro" id="IPR008503">
    <property type="entry name" value="Asp_endopeptidase"/>
</dbReference>
<evidence type="ECO:0000256" key="9">
    <source>
        <dbReference type="ARBA" id="ARBA00023211"/>
    </source>
</evidence>
<dbReference type="GO" id="GO:0005524">
    <property type="term" value="F:ATP binding"/>
    <property type="evidence" value="ECO:0007669"/>
    <property type="project" value="UniProtKB-UniRule"/>
</dbReference>
<dbReference type="PANTHER" id="PTHR21621:SF7">
    <property type="entry name" value="RIBOSOMAL PROTEIN BS6--L-GLUTAMATE LIGASE"/>
    <property type="match status" value="1"/>
</dbReference>
<proteinExistence type="inferred from homology"/>
<evidence type="ECO:0000256" key="2">
    <source>
        <dbReference type="ARBA" id="ARBA00001946"/>
    </source>
</evidence>
<dbReference type="Proteomes" id="UP000184543">
    <property type="component" value="Unassembled WGS sequence"/>
</dbReference>
<comment type="cofactor">
    <cofactor evidence="2">
        <name>Mg(2+)</name>
        <dbReference type="ChEBI" id="CHEBI:18420"/>
    </cofactor>
</comment>
<comment type="cofactor">
    <cofactor evidence="1">
        <name>Mn(2+)</name>
        <dbReference type="ChEBI" id="CHEBI:29035"/>
    </cofactor>
</comment>
<evidence type="ECO:0000256" key="12">
    <source>
        <dbReference type="PROSITE-ProRule" id="PRU00409"/>
    </source>
</evidence>
<keyword evidence="4" id="KW-0479">Metal-binding</keyword>
<dbReference type="GO" id="GO:0009432">
    <property type="term" value="P:SOS response"/>
    <property type="evidence" value="ECO:0007669"/>
    <property type="project" value="TreeGrafter"/>
</dbReference>
<dbReference type="InterPro" id="IPR013815">
    <property type="entry name" value="ATP_grasp_subdomain_1"/>
</dbReference>
<dbReference type="Pfam" id="PF05618">
    <property type="entry name" value="Zn_protease"/>
    <property type="match status" value="1"/>
</dbReference>
<keyword evidence="3" id="KW-0436">Ligase</keyword>
<evidence type="ECO:0000256" key="11">
    <source>
        <dbReference type="ARBA" id="ARBA00072141"/>
    </source>
</evidence>
<evidence type="ECO:0000256" key="8">
    <source>
        <dbReference type="ARBA" id="ARBA00022917"/>
    </source>
</evidence>
<evidence type="ECO:0000259" key="13">
    <source>
        <dbReference type="PROSITE" id="PS50975"/>
    </source>
</evidence>
<keyword evidence="15" id="KW-1185">Reference proteome</keyword>
<dbReference type="InterPro" id="IPR013651">
    <property type="entry name" value="ATP-grasp_RimK-type"/>
</dbReference>
<keyword evidence="8" id="KW-0648">Protein biosynthesis</keyword>
<dbReference type="PROSITE" id="PS50975">
    <property type="entry name" value="ATP_GRASP"/>
    <property type="match status" value="1"/>
</dbReference>
<keyword evidence="7" id="KW-0460">Magnesium</keyword>
<dbReference type="OrthoDB" id="3865600at2"/>
<evidence type="ECO:0000256" key="1">
    <source>
        <dbReference type="ARBA" id="ARBA00001936"/>
    </source>
</evidence>
<evidence type="ECO:0000256" key="5">
    <source>
        <dbReference type="ARBA" id="ARBA00022741"/>
    </source>
</evidence>
<reference evidence="15" key="1">
    <citation type="submission" date="2016-11" db="EMBL/GenBank/DDBJ databases">
        <authorList>
            <person name="Varghese N."/>
            <person name="Submissions S."/>
        </authorList>
    </citation>
    <scope>NUCLEOTIDE SEQUENCE [LARGE SCALE GENOMIC DNA]</scope>
    <source>
        <strain evidence="15">DSM 19858</strain>
    </source>
</reference>
<comment type="similarity">
    <text evidence="10">In the C-terminal section; belongs to the RimK family.</text>
</comment>
<evidence type="ECO:0000256" key="4">
    <source>
        <dbReference type="ARBA" id="ARBA00022723"/>
    </source>
</evidence>
<dbReference type="InterPro" id="IPR011761">
    <property type="entry name" value="ATP-grasp"/>
</dbReference>
<dbReference type="EMBL" id="FQYU01000001">
    <property type="protein sequence ID" value="SHI60531.1"/>
    <property type="molecule type" value="Genomic_DNA"/>
</dbReference>
<evidence type="ECO:0000256" key="10">
    <source>
        <dbReference type="ARBA" id="ARBA00061239"/>
    </source>
</evidence>
<evidence type="ECO:0000256" key="6">
    <source>
        <dbReference type="ARBA" id="ARBA00022840"/>
    </source>
</evidence>
<dbReference type="Gene3D" id="3.30.470.20">
    <property type="entry name" value="ATP-grasp fold, B domain"/>
    <property type="match status" value="1"/>
</dbReference>
<accession>A0A1M6CI38</accession>
<evidence type="ECO:0000313" key="15">
    <source>
        <dbReference type="Proteomes" id="UP000184543"/>
    </source>
</evidence>
<dbReference type="SUPFAM" id="SSF50630">
    <property type="entry name" value="Acid proteases"/>
    <property type="match status" value="1"/>
</dbReference>
<dbReference type="NCBIfam" id="NF007764">
    <property type="entry name" value="PRK10446.1"/>
    <property type="match status" value="1"/>
</dbReference>
<dbReference type="Pfam" id="PF08443">
    <property type="entry name" value="RimK"/>
    <property type="match status" value="1"/>
</dbReference>
<dbReference type="SUPFAM" id="SSF56059">
    <property type="entry name" value="Glutathione synthetase ATP-binding domain-like"/>
    <property type="match status" value="1"/>
</dbReference>
<keyword evidence="5 12" id="KW-0547">Nucleotide-binding</keyword>
<evidence type="ECO:0000256" key="7">
    <source>
        <dbReference type="ARBA" id="ARBA00022842"/>
    </source>
</evidence>
<dbReference type="STRING" id="192903.SAMN04488513_101769"/>
<dbReference type="GO" id="GO:0046872">
    <property type="term" value="F:metal ion binding"/>
    <property type="evidence" value="ECO:0007669"/>
    <property type="project" value="UniProtKB-KW"/>
</dbReference>
<dbReference type="Pfam" id="PF18030">
    <property type="entry name" value="Rimk_N"/>
    <property type="match status" value="1"/>
</dbReference>
<dbReference type="NCBIfam" id="TIGR00768">
    <property type="entry name" value="rimK_fam"/>
    <property type="match status" value="1"/>
</dbReference>
<dbReference type="GO" id="GO:0005737">
    <property type="term" value="C:cytoplasm"/>
    <property type="evidence" value="ECO:0007669"/>
    <property type="project" value="TreeGrafter"/>
</dbReference>
<dbReference type="PANTHER" id="PTHR21621">
    <property type="entry name" value="RIBOSOMAL PROTEIN S6 MODIFICATION PROTEIN"/>
    <property type="match status" value="1"/>
</dbReference>
<dbReference type="Gene3D" id="3.40.50.20">
    <property type="match status" value="1"/>
</dbReference>
<dbReference type="FunFam" id="3.30.1490.20:FF:000005">
    <property type="entry name" value="Probable alpha-L-glutamate ligase 1"/>
    <property type="match status" value="1"/>
</dbReference>
<dbReference type="InterPro" id="IPR021109">
    <property type="entry name" value="Peptidase_aspartic_dom_sf"/>
</dbReference>
<keyword evidence="6 12" id="KW-0067">ATP-binding</keyword>
<dbReference type="Gene3D" id="2.40.70.10">
    <property type="entry name" value="Acid Proteases"/>
    <property type="match status" value="1"/>
</dbReference>
<dbReference type="AlphaFoldDB" id="A0A1M6CI38"/>
<dbReference type="GO" id="GO:0006412">
    <property type="term" value="P:translation"/>
    <property type="evidence" value="ECO:0007669"/>
    <property type="project" value="UniProtKB-KW"/>
</dbReference>
<name>A0A1M6CI38_9FLAO</name>
<sequence length="456" mass="50514">MTDLKIIGSEEWCIFGELGIPAIKARVDSGAKTSSIQATNTKVFTKGIQEWVKFEVNPLQENRSISIQCEARLVDRRMVKSSSGISEERLVVKTPVTMGGDTFDIELTLANRDTMEFRMLLGREALNGRFMVNPALNYQVQDFDEAEINKKYAPYFKKKTGLKIALLASNPNLYSNKRIIEAAEARGHEIVFLNVELAYMKLDAHSPEIRYRGGNILNEFDAVIPRIKPSVTFYGCALIRQFDNLGVYCQNSAEAISQSRDKLFASQLFSKNDIHIPITGFAKSPMDTKDLIKMVNGAPLIIKLLESTQGKGVVLAETNKAAESVINAFKSVNTNILVQEFIKEANGQDIRCFVVNNKVVASIQRQAEKGEFRANIHQGGKASIVKITSEERKLAQKAAKVLNLAVAGVDIIRSNKGPLLLEVNSSPGLEGIENATGKDIANTMIMAIERKLRFNP</sequence>
<gene>
    <name evidence="14" type="ORF">SAMN04488513_101769</name>
</gene>
<keyword evidence="9" id="KW-0464">Manganese</keyword>
<dbReference type="InterPro" id="IPR004666">
    <property type="entry name" value="Rp_bS6_RimK/Lys_biosynth_LsyX"/>
</dbReference>
<dbReference type="GO" id="GO:0018169">
    <property type="term" value="F:ribosomal S6-glutamic acid ligase activity"/>
    <property type="evidence" value="ECO:0007669"/>
    <property type="project" value="TreeGrafter"/>
</dbReference>
<dbReference type="InterPro" id="IPR041107">
    <property type="entry name" value="Rimk_N"/>
</dbReference>
<evidence type="ECO:0000256" key="3">
    <source>
        <dbReference type="ARBA" id="ARBA00022598"/>
    </source>
</evidence>
<dbReference type="RefSeq" id="WP_072988733.1">
    <property type="nucleotide sequence ID" value="NZ_FQYU01000001.1"/>
</dbReference>